<proteinExistence type="predicted"/>
<evidence type="ECO:0000313" key="1">
    <source>
        <dbReference type="EMBL" id="CAF1958315.1"/>
    </source>
</evidence>
<accession>A0A816M3Z0</accession>
<comment type="caution">
    <text evidence="1">The sequence shown here is derived from an EMBL/GenBank/DDBJ whole genome shotgun (WGS) entry which is preliminary data.</text>
</comment>
<dbReference type="Proteomes" id="UP000663856">
    <property type="component" value="Unassembled WGS sequence"/>
</dbReference>
<organism evidence="1 2">
    <name type="scientific">Rotaria magnacalcarata</name>
    <dbReference type="NCBI Taxonomy" id="392030"/>
    <lineage>
        <taxon>Eukaryota</taxon>
        <taxon>Metazoa</taxon>
        <taxon>Spiralia</taxon>
        <taxon>Gnathifera</taxon>
        <taxon>Rotifera</taxon>
        <taxon>Eurotatoria</taxon>
        <taxon>Bdelloidea</taxon>
        <taxon>Philodinida</taxon>
        <taxon>Philodinidae</taxon>
        <taxon>Rotaria</taxon>
    </lineage>
</organism>
<reference evidence="1" key="1">
    <citation type="submission" date="2021-02" db="EMBL/GenBank/DDBJ databases">
        <authorList>
            <person name="Nowell W R."/>
        </authorList>
    </citation>
    <scope>NUCLEOTIDE SEQUENCE</scope>
</reference>
<evidence type="ECO:0000313" key="2">
    <source>
        <dbReference type="Proteomes" id="UP000663856"/>
    </source>
</evidence>
<dbReference type="EMBL" id="CAJNRF010000389">
    <property type="protein sequence ID" value="CAF1958315.1"/>
    <property type="molecule type" value="Genomic_DNA"/>
</dbReference>
<name>A0A816M3Z0_9BILA</name>
<dbReference type="AlphaFoldDB" id="A0A816M3Z0"/>
<gene>
    <name evidence="1" type="ORF">WKI299_LOCUS2712</name>
</gene>
<protein>
    <submittedName>
        <fullName evidence="1">Uncharacterized protein</fullName>
    </submittedName>
</protein>
<sequence>MDMNKINEDDQTLVRPKRPSSFGLELQIMDIDTDDKTLVIDLCTSDVDIGEIETASENENITLTSKTLIERFPNLGNQLPILPCYPTNDKYAHGDPLLPNISPHRLTRTELARRQLGTFTSEFDFITKVDMFYMKTCSLRYARPRTLNEGLFCLQEPEARYELSACGNCALCYPQYDRTYRVKKSIVGFSQAHQHTFLNGYHAILNFSAHSVRCTVAMQIFLDANQQYWRFVPMTIEESKRPEQRSVQVISFTDELTWNLRQMEDCTIYVESVPKPSTGYIFSNRQIGLQLSYFNKKRDKDLSNQDIDLYNATIVAVLPDTCSEMLRLTVESLFITHAETKLNTIGNILNKNSTGNTYPLNSPCLIRGDEWYQGLLCRPQPKNIA</sequence>